<dbReference type="AlphaFoldDB" id="A0A1B6DYF1"/>
<dbReference type="GO" id="GO:0019287">
    <property type="term" value="P:isopentenyl diphosphate biosynthetic process, mevalonate pathway"/>
    <property type="evidence" value="ECO:0007669"/>
    <property type="project" value="UniProtKB-UniPathway"/>
</dbReference>
<dbReference type="PANTHER" id="PTHR13101:SF1">
    <property type="entry name" value="PHOSPHOMEVALONATE KINASE"/>
    <property type="match status" value="1"/>
</dbReference>
<evidence type="ECO:0000256" key="2">
    <source>
        <dbReference type="ARBA" id="ARBA00005017"/>
    </source>
</evidence>
<keyword evidence="11" id="KW-0067">ATP-binding</keyword>
<dbReference type="InterPro" id="IPR027417">
    <property type="entry name" value="P-loop_NTPase"/>
</dbReference>
<keyword evidence="10" id="KW-0152">Cholesterol biosynthesis</keyword>
<keyword evidence="16" id="KW-0753">Steroid metabolism</keyword>
<evidence type="ECO:0000313" key="18">
    <source>
        <dbReference type="EMBL" id="JAS25800.1"/>
    </source>
</evidence>
<gene>
    <name evidence="18" type="ORF">g.13256</name>
    <name evidence="19" type="ORF">g.13258</name>
</gene>
<evidence type="ECO:0000256" key="5">
    <source>
        <dbReference type="ARBA" id="ARBA00022516"/>
    </source>
</evidence>
<evidence type="ECO:0000256" key="12">
    <source>
        <dbReference type="ARBA" id="ARBA00022955"/>
    </source>
</evidence>
<keyword evidence="9" id="KW-0418">Kinase</keyword>
<comment type="pathway">
    <text evidence="2">Isoprenoid biosynthesis; isopentenyl diphosphate biosynthesis via mevalonate pathway; isopentenyl diphosphate from (R)-mevalonate: step 2/3.</text>
</comment>
<dbReference type="GO" id="GO:0006695">
    <property type="term" value="P:cholesterol biosynthetic process"/>
    <property type="evidence" value="ECO:0007669"/>
    <property type="project" value="UniProtKB-KW"/>
</dbReference>
<keyword evidence="7" id="KW-0808">Transferase</keyword>
<evidence type="ECO:0000256" key="8">
    <source>
        <dbReference type="ARBA" id="ARBA00022741"/>
    </source>
</evidence>
<accession>A0A1B6DYF1</accession>
<dbReference type="InterPro" id="IPR005919">
    <property type="entry name" value="Pmev_kin_anim"/>
</dbReference>
<keyword evidence="14" id="KW-0443">Lipid metabolism</keyword>
<evidence type="ECO:0000256" key="3">
    <source>
        <dbReference type="ARBA" id="ARBA00012958"/>
    </source>
</evidence>
<keyword evidence="6" id="KW-0153">Cholesterol metabolism</keyword>
<sequence>METNPLVVLLFSGKRKSGKDTVTDIIFGRLGNEIAVNIKISAPIKLHFAKTKNLQYDEMMSDSTYKEKYRLEMIQWSDNIRSKDFGFFCRAAVDMFHADKKTCMGCE</sequence>
<dbReference type="EMBL" id="GEDC01011498">
    <property type="protein sequence ID" value="JAS25800.1"/>
    <property type="molecule type" value="Transcribed_RNA"/>
</dbReference>
<reference evidence="19" key="1">
    <citation type="submission" date="2015-12" db="EMBL/GenBank/DDBJ databases">
        <title>De novo transcriptome assembly of four potential Pierce s Disease insect vectors from Arizona vineyards.</title>
        <authorList>
            <person name="Tassone E.E."/>
        </authorList>
    </citation>
    <scope>NUCLEOTIDE SEQUENCE</scope>
</reference>
<evidence type="ECO:0000256" key="16">
    <source>
        <dbReference type="ARBA" id="ARBA00023221"/>
    </source>
</evidence>
<keyword evidence="12" id="KW-0752">Steroid biosynthesis</keyword>
<keyword evidence="15" id="KW-1207">Sterol metabolism</keyword>
<evidence type="ECO:0000256" key="17">
    <source>
        <dbReference type="ARBA" id="ARBA00034549"/>
    </source>
</evidence>
<evidence type="ECO:0000256" key="7">
    <source>
        <dbReference type="ARBA" id="ARBA00022679"/>
    </source>
</evidence>
<evidence type="ECO:0000256" key="9">
    <source>
        <dbReference type="ARBA" id="ARBA00022777"/>
    </source>
</evidence>
<evidence type="ECO:0000256" key="1">
    <source>
        <dbReference type="ARBA" id="ARBA00004514"/>
    </source>
</evidence>
<dbReference type="EC" id="2.7.4.2" evidence="3"/>
<evidence type="ECO:0000256" key="10">
    <source>
        <dbReference type="ARBA" id="ARBA00022778"/>
    </source>
</evidence>
<dbReference type="UniPathway" id="UPA00057">
    <property type="reaction ID" value="UER00099"/>
</dbReference>
<dbReference type="Pfam" id="PF04275">
    <property type="entry name" value="P-mevalo_kinase"/>
    <property type="match status" value="1"/>
</dbReference>
<evidence type="ECO:0000313" key="19">
    <source>
        <dbReference type="EMBL" id="JAS30669.1"/>
    </source>
</evidence>
<protein>
    <recommendedName>
        <fullName evidence="17">Phosphomevalonate kinase</fullName>
        <ecNumber evidence="3">2.7.4.2</ecNumber>
    </recommendedName>
</protein>
<keyword evidence="8" id="KW-0547">Nucleotide-binding</keyword>
<dbReference type="GO" id="GO:0004631">
    <property type="term" value="F:phosphomevalonate kinase activity"/>
    <property type="evidence" value="ECO:0007669"/>
    <property type="project" value="UniProtKB-EC"/>
</dbReference>
<dbReference type="PANTHER" id="PTHR13101">
    <property type="entry name" value="PHOSPHOMEVALONATE KINASE"/>
    <property type="match status" value="1"/>
</dbReference>
<keyword evidence="5" id="KW-0444">Lipid biosynthesis</keyword>
<dbReference type="GO" id="GO:0005524">
    <property type="term" value="F:ATP binding"/>
    <property type="evidence" value="ECO:0007669"/>
    <property type="project" value="UniProtKB-KW"/>
</dbReference>
<evidence type="ECO:0000256" key="14">
    <source>
        <dbReference type="ARBA" id="ARBA00023098"/>
    </source>
</evidence>
<dbReference type="EMBL" id="GEDC01006629">
    <property type="protein sequence ID" value="JAS30669.1"/>
    <property type="molecule type" value="Transcribed_RNA"/>
</dbReference>
<evidence type="ECO:0000256" key="4">
    <source>
        <dbReference type="ARBA" id="ARBA00022490"/>
    </source>
</evidence>
<proteinExistence type="predicted"/>
<dbReference type="Gene3D" id="3.40.50.300">
    <property type="entry name" value="P-loop containing nucleotide triphosphate hydrolases"/>
    <property type="match status" value="1"/>
</dbReference>
<evidence type="ECO:0000256" key="15">
    <source>
        <dbReference type="ARBA" id="ARBA00023166"/>
    </source>
</evidence>
<organism evidence="19">
    <name type="scientific">Clastoptera arizonana</name>
    <name type="common">Arizona spittle bug</name>
    <dbReference type="NCBI Taxonomy" id="38151"/>
    <lineage>
        <taxon>Eukaryota</taxon>
        <taxon>Metazoa</taxon>
        <taxon>Ecdysozoa</taxon>
        <taxon>Arthropoda</taxon>
        <taxon>Hexapoda</taxon>
        <taxon>Insecta</taxon>
        <taxon>Pterygota</taxon>
        <taxon>Neoptera</taxon>
        <taxon>Paraneoptera</taxon>
        <taxon>Hemiptera</taxon>
        <taxon>Auchenorrhyncha</taxon>
        <taxon>Cercopoidea</taxon>
        <taxon>Clastopteridae</taxon>
        <taxon>Clastoptera</taxon>
    </lineage>
</organism>
<evidence type="ECO:0000256" key="13">
    <source>
        <dbReference type="ARBA" id="ARBA00023011"/>
    </source>
</evidence>
<keyword evidence="4" id="KW-0963">Cytoplasm</keyword>
<dbReference type="GO" id="GO:0005829">
    <property type="term" value="C:cytosol"/>
    <property type="evidence" value="ECO:0007669"/>
    <property type="project" value="UniProtKB-SubCell"/>
</dbReference>
<keyword evidence="13" id="KW-0756">Sterol biosynthesis</keyword>
<evidence type="ECO:0000256" key="11">
    <source>
        <dbReference type="ARBA" id="ARBA00022840"/>
    </source>
</evidence>
<name>A0A1B6DYF1_9HEMI</name>
<comment type="subcellular location">
    <subcellularLocation>
        <location evidence="1">Cytoplasm</location>
        <location evidence="1">Cytosol</location>
    </subcellularLocation>
</comment>
<evidence type="ECO:0000256" key="6">
    <source>
        <dbReference type="ARBA" id="ARBA00022548"/>
    </source>
</evidence>